<evidence type="ECO:0000313" key="12">
    <source>
        <dbReference type="RefSeq" id="XP_030760931.1"/>
    </source>
</evidence>
<protein>
    <submittedName>
        <fullName evidence="12">Metaxin-1</fullName>
    </submittedName>
</protein>
<dbReference type="PANTHER" id="PTHR12289:SF41">
    <property type="entry name" value="FAILED AXON CONNECTIONS-RELATED"/>
    <property type="match status" value="1"/>
</dbReference>
<dbReference type="AlphaFoldDB" id="A0A6J2YCA6"/>
<keyword evidence="7 8" id="KW-0472">Membrane</keyword>
<dbReference type="RefSeq" id="XP_030760931.1">
    <property type="nucleotide sequence ID" value="XM_030905071.1"/>
</dbReference>
<keyword evidence="6" id="KW-0496">Mitochondrion</keyword>
<dbReference type="InterPro" id="IPR036282">
    <property type="entry name" value="Glutathione-S-Trfase_C_sf"/>
</dbReference>
<dbReference type="InParanoid" id="A0A6J2YCA6"/>
<evidence type="ECO:0000313" key="11">
    <source>
        <dbReference type="Proteomes" id="UP000504635"/>
    </source>
</evidence>
<feature type="domain" description="Mitochondrial outer membrane transport complex Sam37/metaxin N-terminal" evidence="9">
    <location>
        <begin position="56"/>
        <end position="144"/>
    </location>
</feature>
<evidence type="ECO:0000256" key="7">
    <source>
        <dbReference type="ARBA" id="ARBA00023136"/>
    </source>
</evidence>
<evidence type="ECO:0000256" key="3">
    <source>
        <dbReference type="ARBA" id="ARBA00022448"/>
    </source>
</evidence>
<dbReference type="GeneID" id="115886042"/>
<dbReference type="GO" id="GO:0001401">
    <property type="term" value="C:SAM complex"/>
    <property type="evidence" value="ECO:0007669"/>
    <property type="project" value="InterPro"/>
</dbReference>
<dbReference type="PANTHER" id="PTHR12289">
    <property type="entry name" value="METAXIN RELATED"/>
    <property type="match status" value="1"/>
</dbReference>
<keyword evidence="4" id="KW-1000">Mitochondrion outer membrane</keyword>
<evidence type="ECO:0000256" key="6">
    <source>
        <dbReference type="ARBA" id="ARBA00023128"/>
    </source>
</evidence>
<evidence type="ECO:0000259" key="9">
    <source>
        <dbReference type="Pfam" id="PF10568"/>
    </source>
</evidence>
<keyword evidence="11" id="KW-1185">Reference proteome</keyword>
<reference evidence="12" key="1">
    <citation type="submission" date="2025-08" db="UniProtKB">
        <authorList>
            <consortium name="RefSeq"/>
        </authorList>
    </citation>
    <scope>IDENTIFICATION</scope>
    <source>
        <tissue evidence="12">Gonads</tissue>
    </source>
</reference>
<evidence type="ECO:0000256" key="5">
    <source>
        <dbReference type="ARBA" id="ARBA00022927"/>
    </source>
</evidence>
<dbReference type="GO" id="GO:0007005">
    <property type="term" value="P:mitochondrion organization"/>
    <property type="evidence" value="ECO:0007669"/>
    <property type="project" value="TreeGrafter"/>
</dbReference>
<keyword evidence="5" id="KW-0653">Protein transport</keyword>
<dbReference type="InterPro" id="IPR033468">
    <property type="entry name" value="Metaxin_GST"/>
</dbReference>
<dbReference type="InterPro" id="IPR019564">
    <property type="entry name" value="Sam37/metaxin_N"/>
</dbReference>
<sequence length="295" mass="33875">MSGTDKFQLFVYDGDFGLPSFDVECSKSILYTIIAQVPVQKKLLNSIKNCAFYNGPCFVHKNVKFNTFHEIVLYLKTLNYDLDKDLSPKQRSESFAITNLVDSKLKPVTEFVFYTDQRNYHEFTKVWYFKALPMPFNQIHASRIQRRAEDLIESLYPNDVNMEVVKDYINVVARECLSSLSTRLGTSMYFFGNTPTTLDVVVYSYISPLLKLPLPANSIPSLVSLWPNLCDFVKRIDNNYFSDLPKEPKYIKNETQNKNSDDEISYVAISLLTFSAMSLVVGFAISRGFISSNFM</sequence>
<evidence type="ECO:0000256" key="8">
    <source>
        <dbReference type="SAM" id="Phobius"/>
    </source>
</evidence>
<dbReference type="KEGG" id="soy:115886042"/>
<dbReference type="Pfam" id="PF17171">
    <property type="entry name" value="GST_C_6"/>
    <property type="match status" value="1"/>
</dbReference>
<dbReference type="InterPro" id="IPR050931">
    <property type="entry name" value="Mito_Protein_Transport_Metaxin"/>
</dbReference>
<dbReference type="SUPFAM" id="SSF47616">
    <property type="entry name" value="GST C-terminal domain-like"/>
    <property type="match status" value="1"/>
</dbReference>
<evidence type="ECO:0000256" key="1">
    <source>
        <dbReference type="ARBA" id="ARBA00004294"/>
    </source>
</evidence>
<dbReference type="Gene3D" id="1.20.1050.10">
    <property type="match status" value="1"/>
</dbReference>
<feature type="domain" description="Metaxin glutathione S-transferase" evidence="10">
    <location>
        <begin position="173"/>
        <end position="236"/>
    </location>
</feature>
<dbReference type="OrthoDB" id="5835136at2759"/>
<dbReference type="GO" id="GO:0015031">
    <property type="term" value="P:protein transport"/>
    <property type="evidence" value="ECO:0007669"/>
    <property type="project" value="UniProtKB-KW"/>
</dbReference>
<keyword evidence="3" id="KW-0813">Transport</keyword>
<comment type="subcellular location">
    <subcellularLocation>
        <location evidence="1">Mitochondrion outer membrane</location>
    </subcellularLocation>
</comment>
<dbReference type="FunCoup" id="A0A6J2YCA6">
    <property type="interactions" value="1514"/>
</dbReference>
<evidence type="ECO:0000256" key="2">
    <source>
        <dbReference type="ARBA" id="ARBA00009170"/>
    </source>
</evidence>
<keyword evidence="8" id="KW-0812">Transmembrane</keyword>
<gene>
    <name evidence="12" type="primary">LOC115886042</name>
</gene>
<feature type="transmembrane region" description="Helical" evidence="8">
    <location>
        <begin position="264"/>
        <end position="285"/>
    </location>
</feature>
<proteinExistence type="inferred from homology"/>
<dbReference type="Proteomes" id="UP000504635">
    <property type="component" value="Unplaced"/>
</dbReference>
<accession>A0A6J2YCA6</accession>
<name>A0A6J2YCA6_SITOR</name>
<dbReference type="Pfam" id="PF10568">
    <property type="entry name" value="Tom37"/>
    <property type="match status" value="1"/>
</dbReference>
<evidence type="ECO:0000259" key="10">
    <source>
        <dbReference type="Pfam" id="PF17171"/>
    </source>
</evidence>
<keyword evidence="8" id="KW-1133">Transmembrane helix</keyword>
<comment type="similarity">
    <text evidence="2">Belongs to the metaxin family.</text>
</comment>
<evidence type="ECO:0000256" key="4">
    <source>
        <dbReference type="ARBA" id="ARBA00022787"/>
    </source>
</evidence>
<organism evidence="11 12">
    <name type="scientific">Sitophilus oryzae</name>
    <name type="common">Rice weevil</name>
    <name type="synonym">Curculio oryzae</name>
    <dbReference type="NCBI Taxonomy" id="7048"/>
    <lineage>
        <taxon>Eukaryota</taxon>
        <taxon>Metazoa</taxon>
        <taxon>Ecdysozoa</taxon>
        <taxon>Arthropoda</taxon>
        <taxon>Hexapoda</taxon>
        <taxon>Insecta</taxon>
        <taxon>Pterygota</taxon>
        <taxon>Neoptera</taxon>
        <taxon>Endopterygota</taxon>
        <taxon>Coleoptera</taxon>
        <taxon>Polyphaga</taxon>
        <taxon>Cucujiformia</taxon>
        <taxon>Curculionidae</taxon>
        <taxon>Dryophthorinae</taxon>
        <taxon>Sitophilus</taxon>
    </lineage>
</organism>